<dbReference type="Pfam" id="PF17132">
    <property type="entry name" value="Glyco_hydro_106"/>
    <property type="match status" value="1"/>
</dbReference>
<dbReference type="PANTHER" id="PTHR36848:SF2">
    <property type="entry name" value="SECRETED PROTEIN"/>
    <property type="match status" value="1"/>
</dbReference>
<organism evidence="3 4">
    <name type="scientific">Abyssobacteria bacterium (strain SURF_5)</name>
    <dbReference type="NCBI Taxonomy" id="2093360"/>
    <lineage>
        <taxon>Bacteria</taxon>
        <taxon>Pseudomonadati</taxon>
        <taxon>Candidatus Hydrogenedentota</taxon>
        <taxon>Candidatus Abyssobacteria</taxon>
    </lineage>
</organism>
<dbReference type="Gene3D" id="2.60.120.260">
    <property type="entry name" value="Galactose-binding domain-like"/>
    <property type="match status" value="1"/>
</dbReference>
<dbReference type="InterPro" id="IPR054593">
    <property type="entry name" value="Beta-mannosidase-like_N2"/>
</dbReference>
<gene>
    <name evidence="3" type="ORF">C4520_21290</name>
</gene>
<dbReference type="Pfam" id="PF22666">
    <property type="entry name" value="Glyco_hydro_2_N2"/>
    <property type="match status" value="1"/>
</dbReference>
<dbReference type="EMBL" id="QZKU01000143">
    <property type="protein sequence ID" value="RJP14542.1"/>
    <property type="molecule type" value="Genomic_DNA"/>
</dbReference>
<evidence type="ECO:0000313" key="3">
    <source>
        <dbReference type="EMBL" id="RJP14542.1"/>
    </source>
</evidence>
<dbReference type="InterPro" id="IPR053161">
    <property type="entry name" value="Ulvan_degrading_GH"/>
</dbReference>
<dbReference type="AlphaFoldDB" id="A0A3A4N5C0"/>
<name>A0A3A4N5C0_ABYX5</name>
<comment type="caution">
    <text evidence="3">The sequence shown here is derived from an EMBL/GenBank/DDBJ whole genome shotgun (WGS) entry which is preliminary data.</text>
</comment>
<dbReference type="Proteomes" id="UP000265882">
    <property type="component" value="Unassembled WGS sequence"/>
</dbReference>
<keyword evidence="1" id="KW-0378">Hydrolase</keyword>
<dbReference type="NCBIfam" id="NF045579">
    <property type="entry name" value="rhamnoside_JR"/>
    <property type="match status" value="1"/>
</dbReference>
<protein>
    <recommendedName>
        <fullName evidence="2">Beta-mannosidase-like galactose-binding domain-containing protein</fullName>
    </recommendedName>
</protein>
<feature type="domain" description="Beta-mannosidase-like galactose-binding" evidence="2">
    <location>
        <begin position="1024"/>
        <end position="1092"/>
    </location>
</feature>
<dbReference type="InterPro" id="IPR008979">
    <property type="entry name" value="Galactose-bd-like_sf"/>
</dbReference>
<evidence type="ECO:0000313" key="4">
    <source>
        <dbReference type="Proteomes" id="UP000265882"/>
    </source>
</evidence>
<sequence length="1121" mass="128604">MAAEDTIAFIMQIDAIREQFSQPPAEYSPTPFWFLNDNLQEDRIAQNLEELKAKGISSVIIHPRTGLEIEYLSPLYWERITFICESLKRLRMTGWLYDEYNWPSGPVGGKLLREHPEYKQITLDYLIFPPSRLIKGLQHLNAHVYAAFELSSDTVVEKTESILKRRFNDLSGDVLLFLRRTVQVLTHASTCAPWTRGEAGYLDVLNPAATDEFMRMTHVEYDRHIRRYYGDPIIGIFTDEPGNYGALPFSSILPAEYERRYHDKFLDCLPSLAGRIPGIPIEQQVLNRTRYFELARDMFAGNFFGKIAAWASERGLFLTGHLNEDDKINRLPGISASFFQPLSRMSMPGIDVLEDRHGFDRGCRLMAHPNFLPKAASSVSHHCGLMRTLCEIWGGNGWETSPERLKGVLNWTQACGVNFINPHAAFMSLRGLRKRDFPASHFPPQPWWRFYKKFSDYIARLSYLNSQGAHVAATLLAFPMKSLWAEFDLKAEDSKFADLIERVSETLLRNQLDFDFLFDEFLDDHEPTLQDGRIKIGEEVYSILLLPINSVIPEKLLQLAERFAAAGGKVFAFGYQLPAHNEFGHEISKRIEALFGGSKPENVEYHHVGTENDSTFSWLLKKLDQWLRRDFQIEGLTARNFAYLHRKTDGADIYFVANLSEQEGAVDLKFRCAGRPQLWNPEDGLIQDVLAYRTDNVHTTINRHFHPNEAAFFVFLDEPPVDHVDSTNFVLTAVTPDFVEGYASALEVRVVQNNKRYIRTVEQAYQPLLLPRRWQIEYPLRNILLLDQWKVEMLSEVERPKWDPHEDPRLGIRTRLILQALRKTMSFAKTLTGRDGGGGKRETAKYRRLSHAVTSAAKWSKILGIDPQNFEEAEGILLKMAEYAGVPVGHDYPPPASAYAMITSFVIEHVPEDLALVYEESDGNPVSIQLNGHEIDRKPEPIFIWDDSNRLIPLSTLVRKGANRLRLEWRQPEFPTLFPSVHGIEPVCLIGRFWVKKKRIVEQLYGAPAIPWADIGLPNFIGTMTYKASFKLPLKYIGQQLLLKFYRIHEAAEVKINDKYAGQLLWRPYVLDVTHLLKQGENSIEVTVANTAANLLGEPVPAGMIGRPYIVPYWRHRIRFR</sequence>
<evidence type="ECO:0000256" key="1">
    <source>
        <dbReference type="ARBA" id="ARBA00022801"/>
    </source>
</evidence>
<proteinExistence type="predicted"/>
<evidence type="ECO:0000259" key="2">
    <source>
        <dbReference type="Pfam" id="PF22666"/>
    </source>
</evidence>
<accession>A0A3A4N5C0</accession>
<dbReference type="GO" id="GO:0005975">
    <property type="term" value="P:carbohydrate metabolic process"/>
    <property type="evidence" value="ECO:0007669"/>
    <property type="project" value="InterPro"/>
</dbReference>
<dbReference type="GO" id="GO:0004553">
    <property type="term" value="F:hydrolase activity, hydrolyzing O-glycosyl compounds"/>
    <property type="evidence" value="ECO:0007669"/>
    <property type="project" value="InterPro"/>
</dbReference>
<reference evidence="3 4" key="1">
    <citation type="journal article" date="2017" name="ISME J.">
        <title>Energy and carbon metabolisms in a deep terrestrial subsurface fluid microbial community.</title>
        <authorList>
            <person name="Momper L."/>
            <person name="Jungbluth S.P."/>
            <person name="Lee M.D."/>
            <person name="Amend J.P."/>
        </authorList>
    </citation>
    <scope>NUCLEOTIDE SEQUENCE [LARGE SCALE GENOMIC DNA]</scope>
    <source>
        <strain evidence="3">SURF_5</strain>
    </source>
</reference>
<dbReference type="CDD" id="cd03143">
    <property type="entry name" value="A4_beta-galactosidase_middle_domain"/>
    <property type="match status" value="1"/>
</dbReference>
<dbReference type="SUPFAM" id="SSF49785">
    <property type="entry name" value="Galactose-binding domain-like"/>
    <property type="match status" value="1"/>
</dbReference>
<dbReference type="PANTHER" id="PTHR36848">
    <property type="entry name" value="DNA-BINDING PROTEIN (PUTATIVE SECRETED PROTEIN)-RELATED"/>
    <property type="match status" value="1"/>
</dbReference>